<protein>
    <submittedName>
        <fullName evidence="1">Uncharacterized protein</fullName>
    </submittedName>
</protein>
<dbReference type="EMBL" id="FOWW01000007">
    <property type="protein sequence ID" value="SFQ43854.1"/>
    <property type="molecule type" value="Genomic_DNA"/>
</dbReference>
<proteinExistence type="predicted"/>
<name>A0A1I5YI05_9PSEU</name>
<dbReference type="AlphaFoldDB" id="A0A1I5YI05"/>
<dbReference type="Proteomes" id="UP000198727">
    <property type="component" value="Unassembled WGS sequence"/>
</dbReference>
<evidence type="ECO:0000313" key="1">
    <source>
        <dbReference type="EMBL" id="SFQ43854.1"/>
    </source>
</evidence>
<sequence>MPEVPGVLRAGGCLIAVPGLAPEPWCRCADVLVCACSPTETVATRRARAALAPRTGALLAVAGHPHGCVLVARSGEEVCWPWPVVPVAMAAHDLLVAGWPLRQLAQPRGERPCPRVLRRGVERDGLGERVPGGDRVAAVGRQLAERGEDLGGVVR</sequence>
<gene>
    <name evidence="1" type="ORF">SAMN05421810_107176</name>
</gene>
<evidence type="ECO:0000313" key="2">
    <source>
        <dbReference type="Proteomes" id="UP000198727"/>
    </source>
</evidence>
<organism evidence="1 2">
    <name type="scientific">Amycolatopsis arida</name>
    <dbReference type="NCBI Taxonomy" id="587909"/>
    <lineage>
        <taxon>Bacteria</taxon>
        <taxon>Bacillati</taxon>
        <taxon>Actinomycetota</taxon>
        <taxon>Actinomycetes</taxon>
        <taxon>Pseudonocardiales</taxon>
        <taxon>Pseudonocardiaceae</taxon>
        <taxon>Amycolatopsis</taxon>
    </lineage>
</organism>
<reference evidence="2" key="1">
    <citation type="submission" date="2016-10" db="EMBL/GenBank/DDBJ databases">
        <authorList>
            <person name="Varghese N."/>
            <person name="Submissions S."/>
        </authorList>
    </citation>
    <scope>NUCLEOTIDE SEQUENCE [LARGE SCALE GENOMIC DNA]</scope>
    <source>
        <strain evidence="2">CGMCC 4.5579</strain>
    </source>
</reference>
<keyword evidence="2" id="KW-1185">Reference proteome</keyword>
<dbReference type="STRING" id="587909.SAMN05421810_107176"/>
<accession>A0A1I5YI05</accession>